<accession>A0ABQ7QR67</accession>
<reference evidence="2 3" key="1">
    <citation type="submission" date="2021-06" db="EMBL/GenBank/DDBJ databases">
        <title>A haploid diamondback moth (Plutella xylostella L.) genome assembly resolves 31 chromosomes and identifies a diamide resistance mutation.</title>
        <authorList>
            <person name="Ward C.M."/>
            <person name="Perry K.D."/>
            <person name="Baker G."/>
            <person name="Powis K."/>
            <person name="Heckel D.G."/>
            <person name="Baxter S.W."/>
        </authorList>
    </citation>
    <scope>NUCLEOTIDE SEQUENCE [LARGE SCALE GENOMIC DNA]</scope>
    <source>
        <strain evidence="2 3">LV</strain>
        <tissue evidence="2">Single pupa</tissue>
    </source>
</reference>
<feature type="compositionally biased region" description="Low complexity" evidence="1">
    <location>
        <begin position="13"/>
        <end position="31"/>
    </location>
</feature>
<protein>
    <submittedName>
        <fullName evidence="2">Uncharacterized protein</fullName>
    </submittedName>
</protein>
<sequence length="83" mass="8524">MSEPQEEIVGSSTTPPVENAPPEANGAATAAFKPPESAPQRPTSLPKPSGLKPPSKIGRLCSNSAPKPAVPASPRTGHSVKFR</sequence>
<evidence type="ECO:0000313" key="2">
    <source>
        <dbReference type="EMBL" id="KAG7307527.1"/>
    </source>
</evidence>
<evidence type="ECO:0000313" key="3">
    <source>
        <dbReference type="Proteomes" id="UP000823941"/>
    </source>
</evidence>
<dbReference type="Proteomes" id="UP000823941">
    <property type="component" value="Chromosome 10"/>
</dbReference>
<organism evidence="2 3">
    <name type="scientific">Plutella xylostella</name>
    <name type="common">Diamondback moth</name>
    <name type="synonym">Plutella maculipennis</name>
    <dbReference type="NCBI Taxonomy" id="51655"/>
    <lineage>
        <taxon>Eukaryota</taxon>
        <taxon>Metazoa</taxon>
        <taxon>Ecdysozoa</taxon>
        <taxon>Arthropoda</taxon>
        <taxon>Hexapoda</taxon>
        <taxon>Insecta</taxon>
        <taxon>Pterygota</taxon>
        <taxon>Neoptera</taxon>
        <taxon>Endopterygota</taxon>
        <taxon>Lepidoptera</taxon>
        <taxon>Glossata</taxon>
        <taxon>Ditrysia</taxon>
        <taxon>Yponomeutoidea</taxon>
        <taxon>Plutellidae</taxon>
        <taxon>Plutella</taxon>
    </lineage>
</organism>
<dbReference type="EMBL" id="JAHIBW010000010">
    <property type="protein sequence ID" value="KAG7307527.1"/>
    <property type="molecule type" value="Genomic_DNA"/>
</dbReference>
<keyword evidence="3" id="KW-1185">Reference proteome</keyword>
<feature type="region of interest" description="Disordered" evidence="1">
    <location>
        <begin position="1"/>
        <end position="83"/>
    </location>
</feature>
<proteinExistence type="predicted"/>
<evidence type="ECO:0000256" key="1">
    <source>
        <dbReference type="SAM" id="MobiDB-lite"/>
    </source>
</evidence>
<feature type="compositionally biased region" description="Low complexity" evidence="1">
    <location>
        <begin position="42"/>
        <end position="56"/>
    </location>
</feature>
<name>A0ABQ7QR67_PLUXY</name>
<gene>
    <name evidence="2" type="ORF">JYU34_007732</name>
</gene>
<comment type="caution">
    <text evidence="2">The sequence shown here is derived from an EMBL/GenBank/DDBJ whole genome shotgun (WGS) entry which is preliminary data.</text>
</comment>